<reference evidence="2" key="1">
    <citation type="submission" date="2013-06" db="EMBL/GenBank/DDBJ databases">
        <authorList>
            <person name="Zhao Q."/>
        </authorList>
    </citation>
    <scope>NUCLEOTIDE SEQUENCE</scope>
    <source>
        <strain evidence="2">cv. W1943</strain>
    </source>
</reference>
<keyword evidence="2" id="KW-1185">Reference proteome</keyword>
<sequence>MEAGGSGGRHGARWRDQRRWRRRARCDKEELPVGAVRSTTHEGWPAGGADAVVPCASRSLMVVEHRSASCGLAWFHVPAEV</sequence>
<name>A0A0E0NC14_ORYRU</name>
<protein>
    <submittedName>
        <fullName evidence="1">Uncharacterized protein</fullName>
    </submittedName>
</protein>
<dbReference type="Proteomes" id="UP000008022">
    <property type="component" value="Unassembled WGS sequence"/>
</dbReference>
<reference evidence="1" key="2">
    <citation type="submission" date="2015-06" db="UniProtKB">
        <authorList>
            <consortium name="EnsemblPlants"/>
        </authorList>
    </citation>
    <scope>IDENTIFICATION</scope>
</reference>
<dbReference type="Gramene" id="ORUFI02G09550.1">
    <property type="protein sequence ID" value="ORUFI02G09550.1"/>
    <property type="gene ID" value="ORUFI02G09550"/>
</dbReference>
<proteinExistence type="predicted"/>
<dbReference type="HOGENOM" id="CLU_2578034_0_0_1"/>
<evidence type="ECO:0000313" key="2">
    <source>
        <dbReference type="Proteomes" id="UP000008022"/>
    </source>
</evidence>
<evidence type="ECO:0000313" key="1">
    <source>
        <dbReference type="EnsemblPlants" id="ORUFI02G09550.1"/>
    </source>
</evidence>
<dbReference type="AlphaFoldDB" id="A0A0E0NC14"/>
<dbReference type="EnsemblPlants" id="ORUFI02G09550.1">
    <property type="protein sequence ID" value="ORUFI02G09550.1"/>
    <property type="gene ID" value="ORUFI02G09550"/>
</dbReference>
<accession>A0A0E0NC14</accession>
<organism evidence="1 2">
    <name type="scientific">Oryza rufipogon</name>
    <name type="common">Brownbeard rice</name>
    <name type="synonym">Asian wild rice</name>
    <dbReference type="NCBI Taxonomy" id="4529"/>
    <lineage>
        <taxon>Eukaryota</taxon>
        <taxon>Viridiplantae</taxon>
        <taxon>Streptophyta</taxon>
        <taxon>Embryophyta</taxon>
        <taxon>Tracheophyta</taxon>
        <taxon>Spermatophyta</taxon>
        <taxon>Magnoliopsida</taxon>
        <taxon>Liliopsida</taxon>
        <taxon>Poales</taxon>
        <taxon>Poaceae</taxon>
        <taxon>BOP clade</taxon>
        <taxon>Oryzoideae</taxon>
        <taxon>Oryzeae</taxon>
        <taxon>Oryzinae</taxon>
        <taxon>Oryza</taxon>
    </lineage>
</organism>